<name>A0A2S6IVA9_9ACTN</name>
<evidence type="ECO:0000313" key="10">
    <source>
        <dbReference type="EMBL" id="PPK98207.1"/>
    </source>
</evidence>
<feature type="transmembrane region" description="Helical" evidence="9">
    <location>
        <begin position="28"/>
        <end position="48"/>
    </location>
</feature>
<dbReference type="GO" id="GO:0005886">
    <property type="term" value="C:plasma membrane"/>
    <property type="evidence" value="ECO:0007669"/>
    <property type="project" value="UniProtKB-SubCell"/>
</dbReference>
<feature type="compositionally biased region" description="Basic and acidic residues" evidence="8">
    <location>
        <begin position="1"/>
        <end position="10"/>
    </location>
</feature>
<keyword evidence="5 9" id="KW-0812">Transmembrane</keyword>
<evidence type="ECO:0000256" key="8">
    <source>
        <dbReference type="SAM" id="MobiDB-lite"/>
    </source>
</evidence>
<dbReference type="PANTHER" id="PTHR42893:SF46">
    <property type="entry name" value="PROTEIN DETOXIFICATION 44, CHLOROPLASTIC"/>
    <property type="match status" value="1"/>
</dbReference>
<accession>A0A2S6IVA9</accession>
<dbReference type="InterPro" id="IPR044644">
    <property type="entry name" value="DinF-like"/>
</dbReference>
<dbReference type="Proteomes" id="UP000239485">
    <property type="component" value="Unassembled WGS sequence"/>
</dbReference>
<feature type="transmembrane region" description="Helical" evidence="9">
    <location>
        <begin position="207"/>
        <end position="229"/>
    </location>
</feature>
<feature type="transmembrane region" description="Helical" evidence="9">
    <location>
        <begin position="423"/>
        <end position="445"/>
    </location>
</feature>
<comment type="subcellular location">
    <subcellularLocation>
        <location evidence="1">Cell membrane</location>
        <topology evidence="1">Multi-pass membrane protein</topology>
    </subcellularLocation>
</comment>
<keyword evidence="6 9" id="KW-1133">Transmembrane helix</keyword>
<dbReference type="InterPro" id="IPR048279">
    <property type="entry name" value="MdtK-like"/>
</dbReference>
<proteinExistence type="inferred from homology"/>
<comment type="similarity">
    <text evidence="2">Belongs to the multi antimicrobial extrusion (MATE) (TC 2.A.66.1) family.</text>
</comment>
<keyword evidence="4" id="KW-1003">Cell membrane</keyword>
<feature type="transmembrane region" description="Helical" evidence="9">
    <location>
        <begin position="178"/>
        <end position="201"/>
    </location>
</feature>
<feature type="transmembrane region" description="Helical" evidence="9">
    <location>
        <begin position="147"/>
        <end position="171"/>
    </location>
</feature>
<keyword evidence="3" id="KW-0813">Transport</keyword>
<dbReference type="PIRSF" id="PIRSF006603">
    <property type="entry name" value="DinF"/>
    <property type="match status" value="1"/>
</dbReference>
<feature type="transmembrane region" description="Helical" evidence="9">
    <location>
        <begin position="327"/>
        <end position="350"/>
    </location>
</feature>
<dbReference type="PANTHER" id="PTHR42893">
    <property type="entry name" value="PROTEIN DETOXIFICATION 44, CHLOROPLASTIC-RELATED"/>
    <property type="match status" value="1"/>
</dbReference>
<evidence type="ECO:0000256" key="7">
    <source>
        <dbReference type="ARBA" id="ARBA00023136"/>
    </source>
</evidence>
<evidence type="ECO:0000256" key="6">
    <source>
        <dbReference type="ARBA" id="ARBA00022989"/>
    </source>
</evidence>
<evidence type="ECO:0000313" key="11">
    <source>
        <dbReference type="Proteomes" id="UP000239485"/>
    </source>
</evidence>
<dbReference type="OrthoDB" id="5242355at2"/>
<evidence type="ECO:0000256" key="1">
    <source>
        <dbReference type="ARBA" id="ARBA00004651"/>
    </source>
</evidence>
<feature type="transmembrane region" description="Helical" evidence="9">
    <location>
        <begin position="60"/>
        <end position="83"/>
    </location>
</feature>
<keyword evidence="7 9" id="KW-0472">Membrane</keyword>
<dbReference type="AlphaFoldDB" id="A0A2S6IVA9"/>
<dbReference type="InterPro" id="IPR002528">
    <property type="entry name" value="MATE_fam"/>
</dbReference>
<gene>
    <name evidence="10" type="ORF">CLV92_102360</name>
</gene>
<evidence type="ECO:0000256" key="9">
    <source>
        <dbReference type="SAM" id="Phobius"/>
    </source>
</evidence>
<feature type="transmembrane region" description="Helical" evidence="9">
    <location>
        <begin position="362"/>
        <end position="382"/>
    </location>
</feature>
<reference evidence="10 11" key="1">
    <citation type="submission" date="2018-02" db="EMBL/GenBank/DDBJ databases">
        <title>Genomic Encyclopedia of Archaeal and Bacterial Type Strains, Phase II (KMG-II): from individual species to whole genera.</title>
        <authorList>
            <person name="Goeker M."/>
        </authorList>
    </citation>
    <scope>NUCLEOTIDE SEQUENCE [LARGE SCALE GENOMIC DNA]</scope>
    <source>
        <strain evidence="10 11">DSM 22857</strain>
    </source>
</reference>
<feature type="transmembrane region" description="Helical" evidence="9">
    <location>
        <begin position="109"/>
        <end position="127"/>
    </location>
</feature>
<keyword evidence="11" id="KW-1185">Reference proteome</keyword>
<sequence length="457" mass="45572">MQARHPDGCGRQRPSPFSPKVTAGDAEVLRLALPALGALVAEPLFLLADSAIVGRLGTLPLAGLGIAGAALGAAVSLFVFLAYGTTAGVARSLGAGDVRGALGRGVDGLWLALGLGAVVAVLGTALAPDVVRGLGASPAVEPHAVAYLRWSMPGLPGMLVVLAATGVLRGLQDTRTPLVVAACGAAFNVAASIALVHGLGWGVAGSAVGTAVTQILMAVVLAAVVARAARRAGAPLRPHVGGLARSARVGVPLLVRTLSLRAALLLTTYVAAAQGDSAVAAHQVAMTVWTAASLVLDALAIAAQALVGRALGAGDTAGVRWSVQRMVVWGVGAGVVLGAALALARAPFAAVFTEAGPVRADLVAVLLVVALTLPLGGWVFVLDGVLIGAGDGRYLAVTGAVVLLVYVPMALAVLALTPRGQEGLLWLWAAFAGGFMAVRLLPLALRARGAAWMVTGV</sequence>
<protein>
    <submittedName>
        <fullName evidence="10">Putative MATE family efflux protein</fullName>
    </submittedName>
</protein>
<organism evidence="10 11">
    <name type="scientific">Kineococcus xinjiangensis</name>
    <dbReference type="NCBI Taxonomy" id="512762"/>
    <lineage>
        <taxon>Bacteria</taxon>
        <taxon>Bacillati</taxon>
        <taxon>Actinomycetota</taxon>
        <taxon>Actinomycetes</taxon>
        <taxon>Kineosporiales</taxon>
        <taxon>Kineosporiaceae</taxon>
        <taxon>Kineococcus</taxon>
    </lineage>
</organism>
<evidence type="ECO:0000256" key="2">
    <source>
        <dbReference type="ARBA" id="ARBA00010199"/>
    </source>
</evidence>
<dbReference type="NCBIfam" id="TIGR00797">
    <property type="entry name" value="matE"/>
    <property type="match status" value="1"/>
</dbReference>
<evidence type="ECO:0000256" key="3">
    <source>
        <dbReference type="ARBA" id="ARBA00022448"/>
    </source>
</evidence>
<dbReference type="GO" id="GO:0015297">
    <property type="term" value="F:antiporter activity"/>
    <property type="evidence" value="ECO:0007669"/>
    <property type="project" value="InterPro"/>
</dbReference>
<evidence type="ECO:0000256" key="4">
    <source>
        <dbReference type="ARBA" id="ARBA00022475"/>
    </source>
</evidence>
<comment type="caution">
    <text evidence="10">The sequence shown here is derived from an EMBL/GenBank/DDBJ whole genome shotgun (WGS) entry which is preliminary data.</text>
</comment>
<feature type="transmembrane region" description="Helical" evidence="9">
    <location>
        <begin position="284"/>
        <end position="307"/>
    </location>
</feature>
<dbReference type="EMBL" id="PTJD01000002">
    <property type="protein sequence ID" value="PPK98207.1"/>
    <property type="molecule type" value="Genomic_DNA"/>
</dbReference>
<dbReference type="RefSeq" id="WP_104431615.1">
    <property type="nucleotide sequence ID" value="NZ_PTJD01000002.1"/>
</dbReference>
<dbReference type="Pfam" id="PF01554">
    <property type="entry name" value="MatE"/>
    <property type="match status" value="2"/>
</dbReference>
<feature type="transmembrane region" description="Helical" evidence="9">
    <location>
        <begin position="394"/>
        <end position="417"/>
    </location>
</feature>
<dbReference type="GO" id="GO:0042910">
    <property type="term" value="F:xenobiotic transmembrane transporter activity"/>
    <property type="evidence" value="ECO:0007669"/>
    <property type="project" value="InterPro"/>
</dbReference>
<feature type="region of interest" description="Disordered" evidence="8">
    <location>
        <begin position="1"/>
        <end position="20"/>
    </location>
</feature>
<evidence type="ECO:0000256" key="5">
    <source>
        <dbReference type="ARBA" id="ARBA00022692"/>
    </source>
</evidence>